<keyword evidence="1" id="KW-1133">Transmembrane helix</keyword>
<dbReference type="RefSeq" id="WP_090991878.1">
    <property type="nucleotide sequence ID" value="NZ_FOPP01000001.1"/>
</dbReference>
<organism evidence="2 3">
    <name type="scientific">Pedobacter insulae</name>
    <dbReference type="NCBI Taxonomy" id="414048"/>
    <lineage>
        <taxon>Bacteria</taxon>
        <taxon>Pseudomonadati</taxon>
        <taxon>Bacteroidota</taxon>
        <taxon>Sphingobacteriia</taxon>
        <taxon>Sphingobacteriales</taxon>
        <taxon>Sphingobacteriaceae</taxon>
        <taxon>Pedobacter</taxon>
    </lineage>
</organism>
<gene>
    <name evidence="2" type="ORF">SAMN04489864_101406</name>
</gene>
<dbReference type="InterPro" id="IPR032820">
    <property type="entry name" value="ATPase_put"/>
</dbReference>
<dbReference type="OrthoDB" id="9798708at2"/>
<protein>
    <submittedName>
        <fullName evidence="2">Putative F0F1-ATPase subunit Ca2+/Mg2+ transporter</fullName>
    </submittedName>
</protein>
<proteinExistence type="predicted"/>
<dbReference type="Pfam" id="PF09527">
    <property type="entry name" value="ATPase_gene1"/>
    <property type="match status" value="1"/>
</dbReference>
<feature type="transmembrane region" description="Helical" evidence="1">
    <location>
        <begin position="16"/>
        <end position="38"/>
    </location>
</feature>
<keyword evidence="3" id="KW-1185">Reference proteome</keyword>
<dbReference type="EMBL" id="FOPP01000001">
    <property type="protein sequence ID" value="SFG64095.1"/>
    <property type="molecule type" value="Genomic_DNA"/>
</dbReference>
<evidence type="ECO:0000313" key="2">
    <source>
        <dbReference type="EMBL" id="SFG64095.1"/>
    </source>
</evidence>
<evidence type="ECO:0000256" key="1">
    <source>
        <dbReference type="SAM" id="Phobius"/>
    </source>
</evidence>
<reference evidence="2 3" key="1">
    <citation type="submission" date="2016-10" db="EMBL/GenBank/DDBJ databases">
        <authorList>
            <person name="de Groot N.N."/>
        </authorList>
    </citation>
    <scope>NUCLEOTIDE SEQUENCE [LARGE SCALE GENOMIC DNA]</scope>
    <source>
        <strain evidence="2 3">DSM 18684</strain>
    </source>
</reference>
<sequence>MTDQEKDDVGKQANNFAKYTGMAFQMLATIGLFTFIGYKIDERQPHNKAIYAALFGFLGVVVSLYWVIRSLTKKRNLNK</sequence>
<dbReference type="STRING" id="414048.SAMN04489864_101406"/>
<accession>A0A1I2TGS5</accession>
<feature type="transmembrane region" description="Helical" evidence="1">
    <location>
        <begin position="50"/>
        <end position="68"/>
    </location>
</feature>
<keyword evidence="1" id="KW-0812">Transmembrane</keyword>
<evidence type="ECO:0000313" key="3">
    <source>
        <dbReference type="Proteomes" id="UP000199666"/>
    </source>
</evidence>
<dbReference type="Proteomes" id="UP000199666">
    <property type="component" value="Unassembled WGS sequence"/>
</dbReference>
<name>A0A1I2TGS5_9SPHI</name>
<dbReference type="AlphaFoldDB" id="A0A1I2TGS5"/>
<keyword evidence="1" id="KW-0472">Membrane</keyword>